<accession>A0ABR7XHV3</accession>
<reference evidence="2 3" key="1">
    <citation type="submission" date="2020-09" db="EMBL/GenBank/DDBJ databases">
        <title>Genome sequencing and assembly of Pontibacter sp.</title>
        <authorList>
            <person name="Chhetri G."/>
        </authorList>
    </citation>
    <scope>NUCLEOTIDE SEQUENCE [LARGE SCALE GENOMIC DNA]</scope>
    <source>
        <strain evidence="2 3">JH31</strain>
    </source>
</reference>
<dbReference type="Proteomes" id="UP000625551">
    <property type="component" value="Unassembled WGS sequence"/>
</dbReference>
<proteinExistence type="predicted"/>
<dbReference type="Gene3D" id="3.30.1450.10">
    <property type="match status" value="1"/>
</dbReference>
<evidence type="ECO:0000313" key="2">
    <source>
        <dbReference type="EMBL" id="MBD1397882.1"/>
    </source>
</evidence>
<organism evidence="2 3">
    <name type="scientific">Pontibacter aquaedesilientis</name>
    <dbReference type="NCBI Taxonomy" id="2766980"/>
    <lineage>
        <taxon>Bacteria</taxon>
        <taxon>Pseudomonadati</taxon>
        <taxon>Bacteroidota</taxon>
        <taxon>Cytophagia</taxon>
        <taxon>Cytophagales</taxon>
        <taxon>Hymenobacteraceae</taxon>
        <taxon>Pontibacter</taxon>
    </lineage>
</organism>
<evidence type="ECO:0000256" key="1">
    <source>
        <dbReference type="ARBA" id="ARBA00022729"/>
    </source>
</evidence>
<evidence type="ECO:0008006" key="4">
    <source>
        <dbReference type="Google" id="ProtNLM"/>
    </source>
</evidence>
<name>A0ABR7XHV3_9BACT</name>
<keyword evidence="1" id="KW-0732">Signal</keyword>
<keyword evidence="3" id="KW-1185">Reference proteome</keyword>
<sequence length="97" mass="11115">MKKVLMVFPITACIVTTLLYVTFGKGPQNYRSFNKVELGMSKSNVLELMGPPEHIINNEENRTYVYLYQPPVIYVSEQIEIVFNESSDKVVKLSNPQ</sequence>
<gene>
    <name evidence="2" type="ORF">H9Q13_11960</name>
</gene>
<comment type="caution">
    <text evidence="2">The sequence shown here is derived from an EMBL/GenBank/DDBJ whole genome shotgun (WGS) entry which is preliminary data.</text>
</comment>
<dbReference type="RefSeq" id="WP_191184037.1">
    <property type="nucleotide sequence ID" value="NZ_JACXAJ010000005.1"/>
</dbReference>
<dbReference type="EMBL" id="JACXAJ010000005">
    <property type="protein sequence ID" value="MBD1397882.1"/>
    <property type="molecule type" value="Genomic_DNA"/>
</dbReference>
<protein>
    <recommendedName>
        <fullName evidence="4">Lipoprotein SmpA/OmlA domain-containing protein</fullName>
    </recommendedName>
</protein>
<dbReference type="InterPro" id="IPR037873">
    <property type="entry name" value="BamE-like"/>
</dbReference>
<evidence type="ECO:0000313" key="3">
    <source>
        <dbReference type="Proteomes" id="UP000625551"/>
    </source>
</evidence>